<name>T1GZP2_MEGSC</name>
<reference evidence="2" key="1">
    <citation type="submission" date="2013-02" db="EMBL/GenBank/DDBJ databases">
        <authorList>
            <person name="Hughes D."/>
        </authorList>
    </citation>
    <scope>NUCLEOTIDE SEQUENCE</scope>
    <source>
        <strain>Durham</strain>
        <strain evidence="2">NC isolate 2 -- Noor lab</strain>
    </source>
</reference>
<accession>T1GZP2</accession>
<reference evidence="1" key="2">
    <citation type="submission" date="2015-06" db="UniProtKB">
        <authorList>
            <consortium name="EnsemblMetazoa"/>
        </authorList>
    </citation>
    <scope>IDENTIFICATION</scope>
</reference>
<dbReference type="AlphaFoldDB" id="T1GZP2"/>
<protein>
    <submittedName>
        <fullName evidence="1">Uncharacterized protein</fullName>
    </submittedName>
</protein>
<keyword evidence="2" id="KW-1185">Reference proteome</keyword>
<organism evidence="1 2">
    <name type="scientific">Megaselia scalaris</name>
    <name type="common">Humpbacked fly</name>
    <name type="synonym">Phora scalaris</name>
    <dbReference type="NCBI Taxonomy" id="36166"/>
    <lineage>
        <taxon>Eukaryota</taxon>
        <taxon>Metazoa</taxon>
        <taxon>Ecdysozoa</taxon>
        <taxon>Arthropoda</taxon>
        <taxon>Hexapoda</taxon>
        <taxon>Insecta</taxon>
        <taxon>Pterygota</taxon>
        <taxon>Neoptera</taxon>
        <taxon>Endopterygota</taxon>
        <taxon>Diptera</taxon>
        <taxon>Brachycera</taxon>
        <taxon>Muscomorpha</taxon>
        <taxon>Platypezoidea</taxon>
        <taxon>Phoridae</taxon>
        <taxon>Megaseliini</taxon>
        <taxon>Megaselia</taxon>
    </lineage>
</organism>
<dbReference type="EMBL" id="CAQQ02386422">
    <property type="status" value="NOT_ANNOTATED_CDS"/>
    <property type="molecule type" value="Genomic_DNA"/>
</dbReference>
<dbReference type="Proteomes" id="UP000015102">
    <property type="component" value="Unassembled WGS sequence"/>
</dbReference>
<sequence length="59" mass="6776">MDDDLLAKQLFSKAPNGTRRSRERTRWGYQDGEEQLALETRGGGKSIQRRPPILITVYV</sequence>
<dbReference type="HOGENOM" id="CLU_199281_0_0_1"/>
<evidence type="ECO:0000313" key="1">
    <source>
        <dbReference type="EnsemblMetazoa" id="MESCA009346-PA"/>
    </source>
</evidence>
<proteinExistence type="predicted"/>
<dbReference type="EnsemblMetazoa" id="MESCA009346-RA">
    <property type="protein sequence ID" value="MESCA009346-PA"/>
    <property type="gene ID" value="MESCA009346"/>
</dbReference>
<evidence type="ECO:0000313" key="2">
    <source>
        <dbReference type="Proteomes" id="UP000015102"/>
    </source>
</evidence>